<protein>
    <submittedName>
        <fullName evidence="2">Putative athila transposon protein</fullName>
    </submittedName>
</protein>
<accession>Q9M0T5</accession>
<gene>
    <name evidence="2" type="ordered locus">At4g07730</name>
</gene>
<evidence type="ECO:0000313" key="2">
    <source>
        <dbReference type="EMBL" id="CAB77932.1"/>
    </source>
</evidence>
<feature type="compositionally biased region" description="Low complexity" evidence="1">
    <location>
        <begin position="126"/>
        <end position="135"/>
    </location>
</feature>
<dbReference type="EMBL" id="AL161507">
    <property type="protein sequence ID" value="CAB77932.1"/>
    <property type="molecule type" value="Genomic_DNA"/>
</dbReference>
<evidence type="ECO:0000256" key="1">
    <source>
        <dbReference type="SAM" id="MobiDB-lite"/>
    </source>
</evidence>
<dbReference type="AlphaFoldDB" id="Q9M0T5"/>
<proteinExistence type="predicted"/>
<feature type="region of interest" description="Disordered" evidence="1">
    <location>
        <begin position="86"/>
        <end position="157"/>
    </location>
</feature>
<reference evidence="2" key="2">
    <citation type="submission" date="2000-03" db="EMBL/GenBank/DDBJ databases">
        <authorList>
            <person name="EU Arabidopsis sequencing project"/>
        </authorList>
    </citation>
    <scope>NUCLEOTIDE SEQUENCE</scope>
</reference>
<sequence length="247" mass="28408">MHTRSQGNQNVLFNDNIYRIARQLREQTETETMANVVDEQEQPNNIGASHFPITTTSVMALFLRRFKTIILRSRENQGGYNKGFNNFKHNHPNLSYRSTNVYPSQKQNQPKPFVPYNQGPGYVPKQQYQGSYQQQLPPPWFTQQENQQPSPTPDSDLKNMLQQILQGQAAGAMNLAKKMAEIHNKVDCTFNDLNIKLEALTSNVRYMEGQTGSTSAPKVTGLLYRTSREVYTEPVGIRHRSRYHYLP</sequence>
<dbReference type="PIR" id="C85076">
    <property type="entry name" value="C85076"/>
</dbReference>
<feature type="compositionally biased region" description="Polar residues" evidence="1">
    <location>
        <begin position="92"/>
        <end position="110"/>
    </location>
</feature>
<organism evidence="2">
    <name type="scientific">Arabidopsis thaliana</name>
    <name type="common">Mouse-ear cress</name>
    <dbReference type="NCBI Taxonomy" id="3702"/>
    <lineage>
        <taxon>Eukaryota</taxon>
        <taxon>Viridiplantae</taxon>
        <taxon>Streptophyta</taxon>
        <taxon>Embryophyta</taxon>
        <taxon>Tracheophyta</taxon>
        <taxon>Spermatophyta</taxon>
        <taxon>Magnoliopsida</taxon>
        <taxon>eudicotyledons</taxon>
        <taxon>Gunneridae</taxon>
        <taxon>Pentapetalae</taxon>
        <taxon>rosids</taxon>
        <taxon>malvids</taxon>
        <taxon>Brassicales</taxon>
        <taxon>Brassicaceae</taxon>
        <taxon>Camelineae</taxon>
        <taxon>Arabidopsis</taxon>
    </lineage>
</organism>
<name>Q9M0T5_ARATH</name>
<reference key="1">
    <citation type="journal article" date="1999" name="Nature">
        <title>Sequence and analysis of chromosome 4 of the plant Arabidopsis thaliana.</title>
        <authorList>
            <consortium name="EU"/>
            <consortium name="CSHL and WU Arabidopsis Sequencing Project"/>
            <person name="Mayer K."/>
            <person name="Schuller C."/>
            <person name="Wambutt R."/>
            <person name="Murphy G."/>
            <person name="Volckaert G."/>
            <person name="Pohl T."/>
            <person name="Dusterhoft A."/>
            <person name="Stiekema W."/>
            <person name="Entian K.D."/>
            <person name="Terryn N."/>
            <person name="Harris B."/>
            <person name="Ansorge W."/>
            <person name="Brandt P."/>
            <person name="Grivell L."/>
            <person name="Rieger M."/>
            <person name="Weichselgartner M."/>
            <person name="de Simone V."/>
            <person name="Obermaier B."/>
            <person name="Mache R."/>
            <person name="Muller M."/>
            <person name="Kreis M."/>
            <person name="Delseny M."/>
            <person name="Puigdomenech P."/>
            <person name="Watson M."/>
            <person name="Schmidtheini T."/>
            <person name="Reichert B."/>
            <person name="Portatelle D."/>
            <person name="Perez-Alonso M."/>
            <person name="Boutry M."/>
            <person name="Bancroft I."/>
            <person name="Vos P."/>
            <person name="Hoheisel J."/>
            <person name="Zimmermann W."/>
            <person name="Wedler H."/>
            <person name="Ridley P."/>
            <person name="Langham S.A."/>
            <person name="McCullagh B."/>
            <person name="Bilham L."/>
            <person name="Robben J."/>
            <person name="Van der Schueren J."/>
            <person name="Grymonprez B."/>
            <person name="Chuang Y.J."/>
            <person name="Vandenbussche F."/>
            <person name="Braeken M."/>
            <person name="Weltjens I."/>
            <person name="Voet M."/>
            <person name="Bastiaens I."/>
            <person name="Aert R."/>
            <person name="Defoor E."/>
            <person name="Weitzenegger T."/>
            <person name="Bothe G."/>
            <person name="Ramsperger U."/>
            <person name="Hilbert H."/>
            <person name="Braun M."/>
            <person name="Holzer E."/>
            <person name="Brandt A."/>
            <person name="Peters S."/>
            <person name="van Staveren M."/>
            <person name="Dirske W."/>
            <person name="Mooijman P."/>
            <person name="Klein Lankhorst R."/>
            <person name="Rose M."/>
            <person name="Hauf J."/>
            <person name="Kotter P."/>
            <person name="Berneiser S."/>
            <person name="Hempel S."/>
            <person name="Feldpausch M."/>
            <person name="Lamberth S."/>
            <person name="Van den Daele H."/>
            <person name="De Keyser A."/>
            <person name="Buysshaert C."/>
            <person name="Gielen J."/>
            <person name="Villarroel R."/>
            <person name="De Clercq R."/>
            <person name="Van Montagu M."/>
            <person name="Rogers J."/>
            <person name="Cronin A."/>
            <person name="Quail M."/>
            <person name="Bray-Allen S."/>
            <person name="Clark L."/>
            <person name="Doggett J."/>
            <person name="Hall S."/>
            <person name="Kay M."/>
            <person name="Lennard N."/>
            <person name="McLay K."/>
            <person name="Mayes R."/>
            <person name="Pettett A."/>
            <person name="Rajandream M.A."/>
            <person name="Lyne M."/>
            <person name="Benes V."/>
            <person name="Rechmann S."/>
            <person name="Borkova D."/>
            <person name="Blocker H."/>
            <person name="Scharfe M."/>
            <person name="Grimm M."/>
            <person name="Lohnert T.H."/>
            <person name="Dose S."/>
            <person name="de Haan M."/>
            <person name="Maarse A."/>
            <person name="Schafer M."/>
            <person name="Muller-Auer S."/>
            <person name="Gabel C."/>
            <person name="Fuchs M."/>
            <person name="Fartmann B."/>
            <person name="Granderath K."/>
            <person name="Dauner D."/>
            <person name="Herzl A."/>
            <person name="Neumann S."/>
            <person name="Argiriou A."/>
            <person name="Vitale D."/>
            <person name="Liguori R."/>
            <person name="Piravandi E."/>
            <person name="Massenet O."/>
            <person name="Quigley F."/>
            <person name="Clabauld G."/>
            <person name="Mundlein A."/>
            <person name="Felber R."/>
            <person name="Schnabl S."/>
            <person name="Hiller R."/>
            <person name="Schmidt W."/>
            <person name="Lecharny A."/>
            <person name="Aubourg S."/>
            <person name="Chefdor F."/>
            <person name="Cooke R."/>
            <person name="Berger C."/>
            <person name="Montfort A."/>
            <person name="Casacuberta E."/>
            <person name="Gibbons T."/>
            <person name="Weber N."/>
            <person name="Vandenbol M."/>
            <person name="Bargues M."/>
            <person name="Terol J."/>
            <person name="Torres A."/>
            <person name="Perez-Perez A."/>
            <person name="Purnelle B."/>
            <person name="Bent E."/>
            <person name="Johnson S."/>
            <person name="Tacon D."/>
            <person name="Jesse T."/>
            <person name="Heijnen L."/>
            <person name="Schwarz S."/>
            <person name="Scholler P."/>
            <person name="Heber S."/>
            <person name="Francs P."/>
            <person name="Bielke C."/>
            <person name="Frishman D."/>
            <person name="Haase D."/>
            <person name="Lemcke K."/>
            <person name="Mewes H.W."/>
            <person name="Stocker S."/>
            <person name="Zaccaria P."/>
            <person name="Bevan M."/>
            <person name="Wilson R.K."/>
            <person name="de la Bastide M."/>
            <person name="Habermann K."/>
            <person name="Parnell L."/>
            <person name="Dedhia N."/>
            <person name="Gnoj L."/>
            <person name="Schutz K."/>
            <person name="Huang E."/>
            <person name="Spiegel L."/>
            <person name="Sehkon M."/>
            <person name="Murray J."/>
            <person name="Sheet P."/>
            <person name="Cordes M."/>
            <person name="Abu-Threideh J."/>
            <person name="Stoneking T."/>
            <person name="Kalicki J."/>
            <person name="Graves T."/>
            <person name="Harmon G."/>
            <person name="Edwards J."/>
            <person name="Latreille P."/>
            <person name="Courtney L."/>
            <person name="Cloud J."/>
            <person name="Abbott A."/>
            <person name="Scott K."/>
            <person name="Johnson D."/>
            <person name="Minx P."/>
            <person name="Bentley D."/>
            <person name="Fulton B."/>
            <person name="Miller N."/>
            <person name="Greco T."/>
            <person name="Kemp K."/>
            <person name="Kramer J."/>
            <person name="Fulton L."/>
            <person name="Mardis E."/>
            <person name="Dante M."/>
            <person name="Pepin K."/>
            <person name="Hillier L."/>
            <person name="Nelson J."/>
            <person name="Spieth J."/>
            <person name="Ryan E."/>
            <person name="Andrews S."/>
            <person name="Geisel C."/>
            <person name="Layman D."/>
            <person name="Du H."/>
            <person name="Ali J."/>
            <person name="Berghoff A."/>
            <person name="Jones K."/>
            <person name="Drone K."/>
            <person name="Cotton M."/>
            <person name="Joshu C."/>
            <person name="Antonoiu B."/>
            <person name="Zidanic M."/>
            <person name="Strong C."/>
            <person name="Sun H."/>
            <person name="Lamar B."/>
            <person name="Yordan C."/>
            <person name="Ma P."/>
            <person name="Zhong J."/>
            <person name="Preston R."/>
            <person name="Vil D."/>
            <person name="Shekher M."/>
            <person name="Matero A."/>
            <person name="Shah R."/>
            <person name="Swaby I.K."/>
            <person name="O'Shaughnessy A."/>
            <person name="Rodriguez M."/>
            <person name="Hoffmann J."/>
            <person name="Till S."/>
            <person name="Granat S."/>
            <person name="Shohdy N."/>
            <person name="Hasegawa A."/>
            <person name="Hameed A."/>
            <person name="Lodhi M."/>
            <person name="Johnson A."/>
            <person name="Chen E."/>
            <person name="Marra M."/>
            <person name="Martienssen R."/>
            <person name="McCombie W.R."/>
        </authorList>
    </citation>
    <scope>NUCLEOTIDE SEQUENCE [LARGE SCALE GENOMIC DNA]</scope>
    <source>
        <strain>cv. Columbia</strain>
    </source>
</reference>